<sequence>MHSADFGQRAACQQERMFPGGQKASTSGPIVISRGLALHRSSTGPPLARTHYFYHTPNPNQAHTASRANLNSCVKACSRLLDDMHTLNTVTMDQHETFAAPIGLSAMGRLGHSRLHGD</sequence>
<proteinExistence type="predicted"/>
<gene>
    <name evidence="1" type="ORF">RRG08_004138</name>
</gene>
<accession>A0AAE0YWG2</accession>
<dbReference type="EMBL" id="JAWDGP010005274">
    <property type="protein sequence ID" value="KAK3758317.1"/>
    <property type="molecule type" value="Genomic_DNA"/>
</dbReference>
<evidence type="ECO:0000313" key="2">
    <source>
        <dbReference type="Proteomes" id="UP001283361"/>
    </source>
</evidence>
<protein>
    <submittedName>
        <fullName evidence="1">Uncharacterized protein</fullName>
    </submittedName>
</protein>
<comment type="caution">
    <text evidence="1">The sequence shown here is derived from an EMBL/GenBank/DDBJ whole genome shotgun (WGS) entry which is preliminary data.</text>
</comment>
<dbReference type="Proteomes" id="UP001283361">
    <property type="component" value="Unassembled WGS sequence"/>
</dbReference>
<reference evidence="1" key="1">
    <citation type="journal article" date="2023" name="G3 (Bethesda)">
        <title>A reference genome for the long-term kleptoplast-retaining sea slug Elysia crispata morphotype clarki.</title>
        <authorList>
            <person name="Eastman K.E."/>
            <person name="Pendleton A.L."/>
            <person name="Shaikh M.A."/>
            <person name="Suttiyut T."/>
            <person name="Ogas R."/>
            <person name="Tomko P."/>
            <person name="Gavelis G."/>
            <person name="Widhalm J.R."/>
            <person name="Wisecaver J.H."/>
        </authorList>
    </citation>
    <scope>NUCLEOTIDE SEQUENCE</scope>
    <source>
        <strain evidence="1">ECLA1</strain>
    </source>
</reference>
<organism evidence="1 2">
    <name type="scientific">Elysia crispata</name>
    <name type="common">lettuce slug</name>
    <dbReference type="NCBI Taxonomy" id="231223"/>
    <lineage>
        <taxon>Eukaryota</taxon>
        <taxon>Metazoa</taxon>
        <taxon>Spiralia</taxon>
        <taxon>Lophotrochozoa</taxon>
        <taxon>Mollusca</taxon>
        <taxon>Gastropoda</taxon>
        <taxon>Heterobranchia</taxon>
        <taxon>Euthyneura</taxon>
        <taxon>Panpulmonata</taxon>
        <taxon>Sacoglossa</taxon>
        <taxon>Placobranchoidea</taxon>
        <taxon>Plakobranchidae</taxon>
        <taxon>Elysia</taxon>
    </lineage>
</organism>
<keyword evidence="2" id="KW-1185">Reference proteome</keyword>
<evidence type="ECO:0000313" key="1">
    <source>
        <dbReference type="EMBL" id="KAK3758317.1"/>
    </source>
</evidence>
<dbReference type="AlphaFoldDB" id="A0AAE0YWG2"/>
<name>A0AAE0YWG2_9GAST</name>